<dbReference type="EMBL" id="KZ613959">
    <property type="protein sequence ID" value="PMD32465.1"/>
    <property type="molecule type" value="Genomic_DNA"/>
</dbReference>
<dbReference type="Proteomes" id="UP000235786">
    <property type="component" value="Unassembled WGS sequence"/>
</dbReference>
<reference evidence="1 2" key="1">
    <citation type="submission" date="2016-04" db="EMBL/GenBank/DDBJ databases">
        <title>A degradative enzymes factory behind the ericoid mycorrhizal symbiosis.</title>
        <authorList>
            <consortium name="DOE Joint Genome Institute"/>
            <person name="Martino E."/>
            <person name="Morin E."/>
            <person name="Grelet G."/>
            <person name="Kuo A."/>
            <person name="Kohler A."/>
            <person name="Daghino S."/>
            <person name="Barry K."/>
            <person name="Choi C."/>
            <person name="Cichocki N."/>
            <person name="Clum A."/>
            <person name="Copeland A."/>
            <person name="Hainaut M."/>
            <person name="Haridas S."/>
            <person name="Labutti K."/>
            <person name="Lindquist E."/>
            <person name="Lipzen A."/>
            <person name="Khouja H.-R."/>
            <person name="Murat C."/>
            <person name="Ohm R."/>
            <person name="Olson A."/>
            <person name="Spatafora J."/>
            <person name="Veneault-Fourrey C."/>
            <person name="Henrissat B."/>
            <person name="Grigoriev I."/>
            <person name="Martin F."/>
            <person name="Perotto S."/>
        </authorList>
    </citation>
    <scope>NUCLEOTIDE SEQUENCE [LARGE SCALE GENOMIC DNA]</scope>
    <source>
        <strain evidence="1 2">F</strain>
    </source>
</reference>
<sequence length="531" mass="60645">MRCEIKSKTSSFHWQHSCLLSQSCMTLPEISNSQEKECLIAMRKLYDGTWRKRAWIFQEILLSRKYIISLRNSDFIDLGDVGIIANFLFQRHPGETWLCTFADWCRRLWYLRHFYAQSDFHHLSEANILQMATGLDATVPADKVYALCGILKLKDVPYNNNHSTNEAFQIIIGELVKKGRLSWLYAIPPSLEDHGFQLVQGNTTPFVLTRLSDKLVQNRNKMHMDNTSIGFPVMCIGSIVRTKKLIDFLEETRHWMRVEAPPELPQDLEYLYFAPKIIRRIALDVINPLLIDPLFGQLCHGLGINKDSTSRPTRAWKMILKLYTKDLSVDFPAVESERSPEDRSAASLVWSAARSIRERLKPLQHEFSVVWWQRDGPGKSHEPETISLGSRSCTVGSYICAMKDDEQFYVAASFALPAQSTDATPGENCVVDAKFQGGIYDLGTVRTFQWKVNILFVPIRVSPIDMLEPVFGDHPVWDSVKDTRFDKYMKTDALETRTLSSLFGKVWNQAGRPLYLKITYSAGGSAVPAET</sequence>
<name>A0A2J6R1S9_HYAVF</name>
<organism evidence="1 2">
    <name type="scientific">Hyaloscypha variabilis (strain UAMH 11265 / GT02V1 / F)</name>
    <name type="common">Meliniomyces variabilis</name>
    <dbReference type="NCBI Taxonomy" id="1149755"/>
    <lineage>
        <taxon>Eukaryota</taxon>
        <taxon>Fungi</taxon>
        <taxon>Dikarya</taxon>
        <taxon>Ascomycota</taxon>
        <taxon>Pezizomycotina</taxon>
        <taxon>Leotiomycetes</taxon>
        <taxon>Helotiales</taxon>
        <taxon>Hyaloscyphaceae</taxon>
        <taxon>Hyaloscypha</taxon>
        <taxon>Hyaloscypha variabilis</taxon>
    </lineage>
</organism>
<accession>A0A2J6R1S9</accession>
<gene>
    <name evidence="1" type="ORF">L207DRAFT_181733</name>
</gene>
<dbReference type="AlphaFoldDB" id="A0A2J6R1S9"/>
<protein>
    <recommendedName>
        <fullName evidence="3">Heterokaryon incompatibility domain-containing protein</fullName>
    </recommendedName>
</protein>
<dbReference type="PROSITE" id="PS51257">
    <property type="entry name" value="PROKAR_LIPOPROTEIN"/>
    <property type="match status" value="1"/>
</dbReference>
<evidence type="ECO:0000313" key="1">
    <source>
        <dbReference type="EMBL" id="PMD32465.1"/>
    </source>
</evidence>
<evidence type="ECO:0000313" key="2">
    <source>
        <dbReference type="Proteomes" id="UP000235786"/>
    </source>
</evidence>
<dbReference type="OrthoDB" id="3744018at2759"/>
<proteinExistence type="predicted"/>
<evidence type="ECO:0008006" key="3">
    <source>
        <dbReference type="Google" id="ProtNLM"/>
    </source>
</evidence>
<keyword evidence="2" id="KW-1185">Reference proteome</keyword>